<feature type="transmembrane region" description="Helical" evidence="7">
    <location>
        <begin position="116"/>
        <end position="137"/>
    </location>
</feature>
<dbReference type="AlphaFoldDB" id="T1A8U4"/>
<dbReference type="GO" id="GO:0005886">
    <property type="term" value="C:plasma membrane"/>
    <property type="evidence" value="ECO:0007669"/>
    <property type="project" value="UniProtKB-SubCell"/>
</dbReference>
<dbReference type="PANTHER" id="PTHR43744:SF12">
    <property type="entry name" value="ABC TRANSPORTER PERMEASE PROTEIN MG189-RELATED"/>
    <property type="match status" value="1"/>
</dbReference>
<reference evidence="9" key="1">
    <citation type="submission" date="2013-08" db="EMBL/GenBank/DDBJ databases">
        <authorList>
            <person name="Mendez C."/>
            <person name="Richter M."/>
            <person name="Ferrer M."/>
            <person name="Sanchez J."/>
        </authorList>
    </citation>
    <scope>NUCLEOTIDE SEQUENCE</scope>
</reference>
<evidence type="ECO:0000256" key="4">
    <source>
        <dbReference type="ARBA" id="ARBA00022692"/>
    </source>
</evidence>
<dbReference type="Gene3D" id="1.10.3720.10">
    <property type="entry name" value="MetI-like"/>
    <property type="match status" value="1"/>
</dbReference>
<accession>T1A8U4</accession>
<dbReference type="EMBL" id="AUZZ01008330">
    <property type="protein sequence ID" value="EQD38275.1"/>
    <property type="molecule type" value="Genomic_DNA"/>
</dbReference>
<sequence length="154" mass="16220">MPEPTGVASDMGVPTRMARAGAYLGLAALAAVTLFPLLWMASIALMSAPQAAAGTPPLWPQHPTLANIINVISQQHIGTYFFNSLVVATATTVLSVLVAGSAGYALAHVGFRGRRVVSGLMVFGVLIPTQALVLPLFEMFREVHLVNHYAALVL</sequence>
<keyword evidence="2" id="KW-0813">Transport</keyword>
<organism evidence="9">
    <name type="scientific">mine drainage metagenome</name>
    <dbReference type="NCBI Taxonomy" id="410659"/>
    <lineage>
        <taxon>unclassified sequences</taxon>
        <taxon>metagenomes</taxon>
        <taxon>ecological metagenomes</taxon>
    </lineage>
</organism>
<evidence type="ECO:0000256" key="3">
    <source>
        <dbReference type="ARBA" id="ARBA00022475"/>
    </source>
</evidence>
<dbReference type="InterPro" id="IPR035906">
    <property type="entry name" value="MetI-like_sf"/>
</dbReference>
<keyword evidence="4 7" id="KW-0812">Transmembrane</keyword>
<reference evidence="9" key="2">
    <citation type="journal article" date="2014" name="ISME J.">
        <title>Microbial stratification in low pH oxic and suboxic macroscopic growths along an acid mine drainage.</title>
        <authorList>
            <person name="Mendez-Garcia C."/>
            <person name="Mesa V."/>
            <person name="Sprenger R.R."/>
            <person name="Richter M."/>
            <person name="Diez M.S."/>
            <person name="Solano J."/>
            <person name="Bargiela R."/>
            <person name="Golyshina O.V."/>
            <person name="Manteca A."/>
            <person name="Ramos J.L."/>
            <person name="Gallego J.R."/>
            <person name="Llorente I."/>
            <person name="Martins Dos Santos V.A."/>
            <person name="Jensen O.N."/>
            <person name="Pelaez A.I."/>
            <person name="Sanchez J."/>
            <person name="Ferrer M."/>
        </authorList>
    </citation>
    <scope>NUCLEOTIDE SEQUENCE</scope>
</reference>
<dbReference type="InterPro" id="IPR000515">
    <property type="entry name" value="MetI-like"/>
</dbReference>
<dbReference type="PANTHER" id="PTHR43744">
    <property type="entry name" value="ABC TRANSPORTER PERMEASE PROTEIN MG189-RELATED-RELATED"/>
    <property type="match status" value="1"/>
</dbReference>
<dbReference type="SUPFAM" id="SSF161098">
    <property type="entry name" value="MetI-like"/>
    <property type="match status" value="1"/>
</dbReference>
<keyword evidence="6 7" id="KW-0472">Membrane</keyword>
<evidence type="ECO:0000256" key="7">
    <source>
        <dbReference type="SAM" id="Phobius"/>
    </source>
</evidence>
<feature type="transmembrane region" description="Helical" evidence="7">
    <location>
        <begin position="77"/>
        <end position="104"/>
    </location>
</feature>
<protein>
    <submittedName>
        <fullName evidence="9">ABC transporter sugar permease</fullName>
    </submittedName>
</protein>
<name>T1A8U4_9ZZZZ</name>
<comment type="subcellular location">
    <subcellularLocation>
        <location evidence="1">Cell membrane</location>
        <topology evidence="1">Multi-pass membrane protein</topology>
    </subcellularLocation>
</comment>
<dbReference type="GO" id="GO:0055085">
    <property type="term" value="P:transmembrane transport"/>
    <property type="evidence" value="ECO:0007669"/>
    <property type="project" value="InterPro"/>
</dbReference>
<comment type="caution">
    <text evidence="9">The sequence shown here is derived from an EMBL/GenBank/DDBJ whole genome shotgun (WGS) entry which is preliminary data.</text>
</comment>
<evidence type="ECO:0000256" key="2">
    <source>
        <dbReference type="ARBA" id="ARBA00022448"/>
    </source>
</evidence>
<dbReference type="PROSITE" id="PS50928">
    <property type="entry name" value="ABC_TM1"/>
    <property type="match status" value="1"/>
</dbReference>
<evidence type="ECO:0000256" key="6">
    <source>
        <dbReference type="ARBA" id="ARBA00023136"/>
    </source>
</evidence>
<keyword evidence="3" id="KW-1003">Cell membrane</keyword>
<gene>
    <name evidence="9" type="ORF">B2A_11531</name>
</gene>
<evidence type="ECO:0000313" key="9">
    <source>
        <dbReference type="EMBL" id="EQD38275.1"/>
    </source>
</evidence>
<evidence type="ECO:0000259" key="8">
    <source>
        <dbReference type="PROSITE" id="PS50928"/>
    </source>
</evidence>
<feature type="non-terminal residue" evidence="9">
    <location>
        <position position="154"/>
    </location>
</feature>
<proteinExistence type="predicted"/>
<evidence type="ECO:0000256" key="1">
    <source>
        <dbReference type="ARBA" id="ARBA00004651"/>
    </source>
</evidence>
<evidence type="ECO:0000256" key="5">
    <source>
        <dbReference type="ARBA" id="ARBA00022989"/>
    </source>
</evidence>
<keyword evidence="5 7" id="KW-1133">Transmembrane helix</keyword>
<feature type="domain" description="ABC transmembrane type-1" evidence="8">
    <location>
        <begin position="81"/>
        <end position="154"/>
    </location>
</feature>